<feature type="compositionally biased region" description="Polar residues" evidence="1">
    <location>
        <begin position="638"/>
        <end position="650"/>
    </location>
</feature>
<evidence type="ECO:0000256" key="1">
    <source>
        <dbReference type="SAM" id="MobiDB-lite"/>
    </source>
</evidence>
<reference evidence="3 4" key="1">
    <citation type="submission" date="2023-01" db="EMBL/GenBank/DDBJ databases">
        <authorList>
            <person name="Edelman T.J."/>
            <person name="Baldwin A.R."/>
            <person name="Chauncey H.A."/>
            <person name="Connelly K.A."/>
            <person name="Daniel I."/>
            <person name="Fitzgerald E.B."/>
            <person name="McKinney B.E."/>
            <person name="Murray D.M."/>
            <person name="Parshall S."/>
            <person name="Stokes L.T."/>
            <person name="Tanaka K.N."/>
            <person name="Vinson E.C."/>
            <person name="Klevikis C."/>
            <person name="Temple L."/>
            <person name="Rinehart C.A."/>
            <person name="Garlena R.A."/>
            <person name="Russell D.A."/>
            <person name="Jacobs-Sera D."/>
            <person name="Hatfull G.F."/>
        </authorList>
    </citation>
    <scope>NUCLEOTIDE SEQUENCE [LARGE SCALE GENOMIC DNA]</scope>
</reference>
<evidence type="ECO:0000313" key="3">
    <source>
        <dbReference type="EMBL" id="WDS51653.1"/>
    </source>
</evidence>
<evidence type="ECO:0000259" key="2">
    <source>
        <dbReference type="Pfam" id="PF14594"/>
    </source>
</evidence>
<sequence>MNVSDLIVEVRDRDLIRRAQLTDGDLDSLVVVPRDNAVGSWQLTLPDTILNEQTGEWEPHAAARALRQEGAGLIVSAPGPDIPPVPPTYAPGRIVRRNLIAYARPTSSSIPTGWSVAGGRMDGDWAVAKTVSSTPYIFAGRAAEAFATGDDVVGSITVQADHPSIEYLRVNVHKRSGNVYFDEPGAQIIVPVSPGVPVEVAVSWTATRDIPADDLDISVVPCQAGGAFFVPTVGATFRAMRPILERGTTPASYFDGETADSPGPGYAYDWEGTPFASPSVMRELEVIDPGVPAIPTTDTLLSGPMTSATFEAASDDITGHWVFTGVSDSVLLADALAYPQPSNGDPTTQAKANDKRSGSAEALLRQYVAYNIASSHAPDERLTGLRSRLVLDGVSQNRGNSLTKSPRFQNLLELCQEIGFAGGVSFDIAQRGTELVFRVWTPTDRSAFVRMDMSNDLLKSVSYGFGSPSTTVAVVAGQGEGADRAIVSRTSDEATDAETRWGRRIERFVDQRNTEVTAELEQKGDETILEGGATATGLQATPTDTDTMLLLRDWNVGDIVAVVIEGQEVKAPVSEVALGVTGAAVTLVATLGEAAAFDTDAASQKRAQETSSRVSAIERTLEVPTAYSLDDIGGSLPLSRTSGTLPTSRLTGDLPIDRTTGDLPLSRTTGDLPLGRTSGLLPPSRIEGGIPDPTWANLEGKPSTFPPSSHSHSWGQITGKPESVTGSVTPYGGWAAYGGLEPRYTIQPDGTVILSGLIRRTASAFTASARSTYEFGLLTPSIRPARAKYLPINTSIGLTEGIVQSNGVLMFRPFSNMSVGVGTFFSLDGIVYNIHH</sequence>
<dbReference type="Proteomes" id="UP001215092">
    <property type="component" value="Segment"/>
</dbReference>
<evidence type="ECO:0000313" key="4">
    <source>
        <dbReference type="Proteomes" id="UP001215092"/>
    </source>
</evidence>
<proteinExistence type="predicted"/>
<feature type="region of interest" description="Disordered" evidence="1">
    <location>
        <begin position="638"/>
        <end position="686"/>
    </location>
</feature>
<dbReference type="EMBL" id="OQ190478">
    <property type="protein sequence ID" value="WDS51653.1"/>
    <property type="molecule type" value="Genomic_DNA"/>
</dbReference>
<protein>
    <submittedName>
        <fullName evidence="3">Minor tail protein</fullName>
    </submittedName>
</protein>
<keyword evidence="4" id="KW-1185">Reference proteome</keyword>
<accession>A0AAF0CJT0</accession>
<gene>
    <name evidence="3" type="primary">16</name>
    <name evidence="3" type="ORF">SEA_BARNSTORMER_16</name>
</gene>
<organism evidence="3 4">
    <name type="scientific">Microbacterium phage Barnstormer</name>
    <dbReference type="NCBI Taxonomy" id="3028491"/>
    <lineage>
        <taxon>Viruses</taxon>
        <taxon>Duplodnaviria</taxon>
        <taxon>Heunggongvirae</taxon>
        <taxon>Uroviricota</taxon>
        <taxon>Caudoviricetes</taxon>
        <taxon>Casidaviridae</taxon>
        <taxon>Barnstormervirus</taxon>
        <taxon>Barnstormervirus barnstormer</taxon>
    </lineage>
</organism>
<name>A0AAF0CJT0_9CAUD</name>
<dbReference type="InterPro" id="IPR029432">
    <property type="entry name" value="Gp28/Gp37-like_dom"/>
</dbReference>
<dbReference type="Pfam" id="PF14594">
    <property type="entry name" value="Sipho_Gp37"/>
    <property type="match status" value="1"/>
</dbReference>
<feature type="domain" description="Gp28/Gp37-like" evidence="2">
    <location>
        <begin position="297"/>
        <end position="591"/>
    </location>
</feature>